<sequence length="137" mass="15815">MGAWGTGNFENDEACDWLYEFGEQPTRGFLEKTLDAVYEDEYLESNIAVEVLAAIETIALIMGNSKENPPGLEDIDIDFETIKNSFDKALFDKAIKSINRILDKNDNELYELWEGDEDWENVVLDLRKRINELMNQN</sequence>
<dbReference type="EMBL" id="CP031700">
    <property type="protein sequence ID" value="QEY25226.1"/>
    <property type="molecule type" value="Genomic_DNA"/>
</dbReference>
<proteinExistence type="predicted"/>
<evidence type="ECO:0000313" key="2">
    <source>
        <dbReference type="Proteomes" id="UP000325713"/>
    </source>
</evidence>
<dbReference type="Pfam" id="PF14078">
    <property type="entry name" value="DUF4259"/>
    <property type="match status" value="1"/>
</dbReference>
<dbReference type="Proteomes" id="UP000325713">
    <property type="component" value="Chromosome"/>
</dbReference>
<dbReference type="InterPro" id="IPR025355">
    <property type="entry name" value="DUF4259"/>
</dbReference>
<dbReference type="AlphaFoldDB" id="A0A5J6PS90"/>
<organism evidence="1 2">
    <name type="scientific">Neisseria zalophi</name>
    <dbReference type="NCBI Taxonomy" id="640030"/>
    <lineage>
        <taxon>Bacteria</taxon>
        <taxon>Pseudomonadati</taxon>
        <taxon>Pseudomonadota</taxon>
        <taxon>Betaproteobacteria</taxon>
        <taxon>Neisseriales</taxon>
        <taxon>Neisseriaceae</taxon>
        <taxon>Neisseria</taxon>
    </lineage>
</organism>
<protein>
    <submittedName>
        <fullName evidence="1">DUF4259 domain-containing protein</fullName>
    </submittedName>
</protein>
<dbReference type="OrthoDB" id="7594887at2"/>
<keyword evidence="2" id="KW-1185">Reference proteome</keyword>
<reference evidence="1 2" key="1">
    <citation type="submission" date="2018-08" db="EMBL/GenBank/DDBJ databases">
        <title>Neisseria zalophi ATCC BAA-2455 complete genome.</title>
        <authorList>
            <person name="Veseli I.A."/>
            <person name="Buttler R."/>
            <person name="Mascarenhas dos Santos A.C."/>
            <person name="Pombert J.-F."/>
        </authorList>
    </citation>
    <scope>NUCLEOTIDE SEQUENCE [LARGE SCALE GENOMIC DNA]</scope>
    <source>
        <strain evidence="1 2">ATCC BAA-2455</strain>
    </source>
</reference>
<dbReference type="KEGG" id="nzl:D0T92_00830"/>
<evidence type="ECO:0000313" key="1">
    <source>
        <dbReference type="EMBL" id="QEY25226.1"/>
    </source>
</evidence>
<accession>A0A5J6PS90</accession>
<dbReference type="RefSeq" id="WP_151049307.1">
    <property type="nucleotide sequence ID" value="NZ_CP031700.1"/>
</dbReference>
<name>A0A5J6PS90_9NEIS</name>
<gene>
    <name evidence="1" type="ORF">D0T92_00830</name>
</gene>